<evidence type="ECO:0000313" key="2">
    <source>
        <dbReference type="EMBL" id="QBK92146.1"/>
    </source>
</evidence>
<proteinExistence type="predicted"/>
<dbReference type="EMBL" id="MK500568">
    <property type="protein sequence ID" value="QBK92146.1"/>
    <property type="molecule type" value="Genomic_DNA"/>
</dbReference>
<feature type="region of interest" description="Disordered" evidence="1">
    <location>
        <begin position="278"/>
        <end position="311"/>
    </location>
</feature>
<feature type="compositionally biased region" description="Basic residues" evidence="1">
    <location>
        <begin position="295"/>
        <end position="305"/>
    </location>
</feature>
<dbReference type="Gene3D" id="3.40.1310.20">
    <property type="match status" value="1"/>
</dbReference>
<name>A0A481Z962_9VIRU</name>
<accession>A0A481Z962</accession>
<organism evidence="2">
    <name type="scientific">Pithovirus LCPAC304</name>
    <dbReference type="NCBI Taxonomy" id="2506594"/>
    <lineage>
        <taxon>Viruses</taxon>
        <taxon>Pithoviruses</taxon>
    </lineage>
</organism>
<protein>
    <submittedName>
        <fullName evidence="2">Uncharacterized protein</fullName>
    </submittedName>
</protein>
<reference evidence="2" key="1">
    <citation type="journal article" date="2019" name="MBio">
        <title>Virus Genomes from Deep Sea Sediments Expand the Ocean Megavirome and Support Independent Origins of Viral Gigantism.</title>
        <authorList>
            <person name="Backstrom D."/>
            <person name="Yutin N."/>
            <person name="Jorgensen S.L."/>
            <person name="Dharamshi J."/>
            <person name="Homa F."/>
            <person name="Zaremba-Niedwiedzka K."/>
            <person name="Spang A."/>
            <person name="Wolf Y.I."/>
            <person name="Koonin E.V."/>
            <person name="Ettema T.J."/>
        </authorList>
    </citation>
    <scope>NUCLEOTIDE SEQUENCE</scope>
</reference>
<evidence type="ECO:0000256" key="1">
    <source>
        <dbReference type="SAM" id="MobiDB-lite"/>
    </source>
</evidence>
<gene>
    <name evidence="2" type="ORF">LCPAC304_04930</name>
</gene>
<sequence>MYVDSPTYELNKKVKEPSPNYPLLEGEKFLKQNSFLSEDFLRNLRLNDLRKVAIEHGIGTKQKTKKWLIRELLKPQESEWYWASEPEYRLRKGEKYYTMFCTWNYYPPDWFVRVLATDASEYVLNPESGKKTGTPHIQGLIRFKSRRHPSAIMKQLEGIHLQKPKSIKACCTFCSKLSTRNEETKIKGFDKFFQISKGKISKVERLRMLHKVLDCARITQQEYDDDEHYTCTCRSYDDECRGCVEHHEFGNKFVAGFCTWKRWKQDFYPFTQEQREEQLRIDDEEDEKADTAHQRALKKWRKRNRFPTQSE</sequence>